<organism evidence="3 4">
    <name type="scientific">Symbiodinium natans</name>
    <dbReference type="NCBI Taxonomy" id="878477"/>
    <lineage>
        <taxon>Eukaryota</taxon>
        <taxon>Sar</taxon>
        <taxon>Alveolata</taxon>
        <taxon>Dinophyceae</taxon>
        <taxon>Suessiales</taxon>
        <taxon>Symbiodiniaceae</taxon>
        <taxon>Symbiodinium</taxon>
    </lineage>
</organism>
<dbReference type="InterPro" id="IPR005656">
    <property type="entry name" value="MmgE_PrpD"/>
</dbReference>
<dbReference type="OrthoDB" id="2018073at2759"/>
<sequence length="758" mass="82494">MADPKTTVTLAADSNQALGIAQYALDFIGGKYGDNIDASVWEKIEQFHTDSVMCGISALAMKCNSPTVLREEALTYKDDEGATVFGSKQKCAPEKAVVANSAAAREWDSNGTVFGYNPNIPGHQAGEFGHNDFYGVVIAAAQVTGKVTGKTALRAMICLDEIRGRLAEVFSLKSYKLDHVVHGAIASAAVYGALLGATAEEIESAIGMVVAHYVPFRAIRAGKQLSDSKGASAAISTEAAVLSMRRAMRGFVGPRDIFRNPESIFRFFEPTTGVTKNKDSIDITLGNKVRWGQGPSPFNLVLTHSGSDFAVCGMHFKIGLYEHQSAGALHGAVQLVADNEELCTKGLDSIEEISIVAYEPAFGIIGDPAKKDPKTRQSADHSMAFIVSRMLQKAVAKGKKPPSVQAAWNDLMLTPYDYGKDALYDATTRALMQKITFKHGGAEYDAKYPDGIPTSIDITMKGGKKLSSGLVMYPPGHARNTTADLKGLLATKNKMLGDLVFKDETSYKKFLEPLINMKNLPSAAMQDIYSFDFSDMREHKCIDGDLPVVPPLKSRDVTMPSAQLEAQVQRDAPNDHAVAARVSACEQRLVSCESQAGLISQLEEELRALRKVFDDRSIMDTQRLHLLESRAQQSQAHETHVQEHLTNLQAEFQQFTTQSVSRQLADHVDMEGQVSNALARQIHSTEEWRLAIKQKDAQVQSDLELLNASLEDVREKLLTSQAELRVRLTALEVPGRAAEATGRAELGDGFAAQASRAP</sequence>
<dbReference type="InterPro" id="IPR042183">
    <property type="entry name" value="MmgE/PrpD_sf_1"/>
</dbReference>
<dbReference type="AlphaFoldDB" id="A0A812JFC7"/>
<dbReference type="Pfam" id="PF03972">
    <property type="entry name" value="MmgE_PrpD_N"/>
    <property type="match status" value="1"/>
</dbReference>
<evidence type="ECO:0000256" key="1">
    <source>
        <dbReference type="ARBA" id="ARBA00006174"/>
    </source>
</evidence>
<dbReference type="InterPro" id="IPR042188">
    <property type="entry name" value="MmgE/PrpD_sf_2"/>
</dbReference>
<proteinExistence type="inferred from homology"/>
<dbReference type="GO" id="GO:0016829">
    <property type="term" value="F:lyase activity"/>
    <property type="evidence" value="ECO:0007669"/>
    <property type="project" value="InterPro"/>
</dbReference>
<protein>
    <submittedName>
        <fullName evidence="3">PrpD1 protein</fullName>
    </submittedName>
</protein>
<dbReference type="Gene3D" id="1.10.4100.10">
    <property type="entry name" value="2-methylcitrate dehydratase PrpD"/>
    <property type="match status" value="1"/>
</dbReference>
<dbReference type="InterPro" id="IPR045336">
    <property type="entry name" value="MmgE_PrpD_N"/>
</dbReference>
<evidence type="ECO:0000259" key="2">
    <source>
        <dbReference type="Pfam" id="PF03972"/>
    </source>
</evidence>
<feature type="domain" description="MmgE/PrpD N-terminal" evidence="2">
    <location>
        <begin position="32"/>
        <end position="269"/>
    </location>
</feature>
<dbReference type="InterPro" id="IPR036148">
    <property type="entry name" value="MmgE/PrpD_sf"/>
</dbReference>
<dbReference type="PANTHER" id="PTHR16943:SF8">
    <property type="entry name" value="2-METHYLCITRATE DEHYDRATASE"/>
    <property type="match status" value="1"/>
</dbReference>
<name>A0A812JFC7_9DINO</name>
<accession>A0A812JFC7</accession>
<dbReference type="Proteomes" id="UP000604046">
    <property type="component" value="Unassembled WGS sequence"/>
</dbReference>
<evidence type="ECO:0000313" key="4">
    <source>
        <dbReference type="Proteomes" id="UP000604046"/>
    </source>
</evidence>
<comment type="similarity">
    <text evidence="1">Belongs to the PrpD family.</text>
</comment>
<dbReference type="SUPFAM" id="SSF103378">
    <property type="entry name" value="2-methylcitrate dehydratase PrpD"/>
    <property type="match status" value="1"/>
</dbReference>
<keyword evidence="4" id="KW-1185">Reference proteome</keyword>
<reference evidence="3" key="1">
    <citation type="submission" date="2021-02" db="EMBL/GenBank/DDBJ databases">
        <authorList>
            <person name="Dougan E. K."/>
            <person name="Rhodes N."/>
            <person name="Thang M."/>
            <person name="Chan C."/>
        </authorList>
    </citation>
    <scope>NUCLEOTIDE SEQUENCE</scope>
</reference>
<comment type="caution">
    <text evidence="3">The sequence shown here is derived from an EMBL/GenBank/DDBJ whole genome shotgun (WGS) entry which is preliminary data.</text>
</comment>
<evidence type="ECO:0000313" key="3">
    <source>
        <dbReference type="EMBL" id="CAE7199576.1"/>
    </source>
</evidence>
<dbReference type="PANTHER" id="PTHR16943">
    <property type="entry name" value="2-METHYLCITRATE DEHYDRATASE-RELATED"/>
    <property type="match status" value="1"/>
</dbReference>
<gene>
    <name evidence="3" type="primary">prpD1</name>
    <name evidence="3" type="ORF">SNAT2548_LOCUS5877</name>
</gene>
<dbReference type="Gene3D" id="3.30.1330.120">
    <property type="entry name" value="2-methylcitrate dehydratase PrpD"/>
    <property type="match status" value="1"/>
</dbReference>
<dbReference type="EMBL" id="CAJNDS010000380">
    <property type="protein sequence ID" value="CAE7199576.1"/>
    <property type="molecule type" value="Genomic_DNA"/>
</dbReference>